<name>B0CNW2_LACBS</name>
<dbReference type="AlphaFoldDB" id="B0CNW2"/>
<reference evidence="1 2" key="1">
    <citation type="journal article" date="2008" name="Nature">
        <title>The genome of Laccaria bicolor provides insights into mycorrhizal symbiosis.</title>
        <authorList>
            <person name="Martin F."/>
            <person name="Aerts A."/>
            <person name="Ahren D."/>
            <person name="Brun A."/>
            <person name="Danchin E.G.J."/>
            <person name="Duchaussoy F."/>
            <person name="Gibon J."/>
            <person name="Kohler A."/>
            <person name="Lindquist E."/>
            <person name="Pereda V."/>
            <person name="Salamov A."/>
            <person name="Shapiro H.J."/>
            <person name="Wuyts J."/>
            <person name="Blaudez D."/>
            <person name="Buee M."/>
            <person name="Brokstein P."/>
            <person name="Canbaeck B."/>
            <person name="Cohen D."/>
            <person name="Courty P.E."/>
            <person name="Coutinho P.M."/>
            <person name="Delaruelle C."/>
            <person name="Detter J.C."/>
            <person name="Deveau A."/>
            <person name="DiFazio S."/>
            <person name="Duplessis S."/>
            <person name="Fraissinet-Tachet L."/>
            <person name="Lucic E."/>
            <person name="Frey-Klett P."/>
            <person name="Fourrey C."/>
            <person name="Feussner I."/>
            <person name="Gay G."/>
            <person name="Grimwood J."/>
            <person name="Hoegger P.J."/>
            <person name="Jain P."/>
            <person name="Kilaru S."/>
            <person name="Labbe J."/>
            <person name="Lin Y.C."/>
            <person name="Legue V."/>
            <person name="Le Tacon F."/>
            <person name="Marmeisse R."/>
            <person name="Melayah D."/>
            <person name="Montanini B."/>
            <person name="Muratet M."/>
            <person name="Nehls U."/>
            <person name="Niculita-Hirzel H."/>
            <person name="Oudot-Le Secq M.P."/>
            <person name="Peter M."/>
            <person name="Quesneville H."/>
            <person name="Rajashekar B."/>
            <person name="Reich M."/>
            <person name="Rouhier N."/>
            <person name="Schmutz J."/>
            <person name="Yin T."/>
            <person name="Chalot M."/>
            <person name="Henrissat B."/>
            <person name="Kuees U."/>
            <person name="Lucas S."/>
            <person name="Van de Peer Y."/>
            <person name="Podila G.K."/>
            <person name="Polle A."/>
            <person name="Pukkila P.J."/>
            <person name="Richardson P.M."/>
            <person name="Rouze P."/>
            <person name="Sanders I.R."/>
            <person name="Stajich J.E."/>
            <person name="Tunlid A."/>
            <person name="Tuskan G."/>
            <person name="Grigoriev I.V."/>
        </authorList>
    </citation>
    <scope>NUCLEOTIDE SEQUENCE [LARGE SCALE GENOMIC DNA]</scope>
    <source>
        <strain evidence="2">S238N-H82 / ATCC MYA-4686</strain>
    </source>
</reference>
<accession>B0CNW2</accession>
<proteinExistence type="predicted"/>
<dbReference type="RefSeq" id="XP_001873569.1">
    <property type="nucleotide sequence ID" value="XM_001873534.1"/>
</dbReference>
<dbReference type="InParanoid" id="B0CNW2"/>
<evidence type="ECO:0000313" key="1">
    <source>
        <dbReference type="EMBL" id="EDR15361.1"/>
    </source>
</evidence>
<protein>
    <submittedName>
        <fullName evidence="1">Predicted protein</fullName>
    </submittedName>
</protein>
<dbReference type="Proteomes" id="UP000001194">
    <property type="component" value="Unassembled WGS sequence"/>
</dbReference>
<gene>
    <name evidence="1" type="ORF">LACBIDRAFT_301598</name>
</gene>
<dbReference type="KEGG" id="lbc:LACBIDRAFT_301598"/>
<dbReference type="HOGENOM" id="CLU_2400046_0_0_1"/>
<dbReference type="EMBL" id="DS547091">
    <property type="protein sequence ID" value="EDR15361.1"/>
    <property type="molecule type" value="Genomic_DNA"/>
</dbReference>
<dbReference type="GeneID" id="6069515"/>
<sequence>MTTCFHDHVHATTTATIPTCNLIASPDRQTRIVVAGRLNSGDWMDGGEKSPNQHLARALSTYVYHTLSVLDTEHQYHYYYLLPIYNMLEIQSY</sequence>
<keyword evidence="2" id="KW-1185">Reference proteome</keyword>
<organism evidence="2">
    <name type="scientific">Laccaria bicolor (strain S238N-H82 / ATCC MYA-4686)</name>
    <name type="common">Bicoloured deceiver</name>
    <name type="synonym">Laccaria laccata var. bicolor</name>
    <dbReference type="NCBI Taxonomy" id="486041"/>
    <lineage>
        <taxon>Eukaryota</taxon>
        <taxon>Fungi</taxon>
        <taxon>Dikarya</taxon>
        <taxon>Basidiomycota</taxon>
        <taxon>Agaricomycotina</taxon>
        <taxon>Agaricomycetes</taxon>
        <taxon>Agaricomycetidae</taxon>
        <taxon>Agaricales</taxon>
        <taxon>Agaricineae</taxon>
        <taxon>Hydnangiaceae</taxon>
        <taxon>Laccaria</taxon>
    </lineage>
</organism>
<evidence type="ECO:0000313" key="2">
    <source>
        <dbReference type="Proteomes" id="UP000001194"/>
    </source>
</evidence>